<accession>A0ABV3RMJ7</accession>
<reference evidence="5 6" key="1">
    <citation type="submission" date="2024-07" db="EMBL/GenBank/DDBJ databases">
        <title>Marimonas sp.nov., isolated from tidal-flat sediment.</title>
        <authorList>
            <person name="Jayan J.N."/>
            <person name="Lee S.S."/>
        </authorList>
    </citation>
    <scope>NUCLEOTIDE SEQUENCE [LARGE SCALE GENOMIC DNA]</scope>
    <source>
        <strain evidence="5 6">MJW-29</strain>
    </source>
</reference>
<dbReference type="RefSeq" id="WP_367877903.1">
    <property type="nucleotide sequence ID" value="NZ_JBFNXX010000007.1"/>
</dbReference>
<dbReference type="Pfam" id="PF00004">
    <property type="entry name" value="AAA"/>
    <property type="match status" value="1"/>
</dbReference>
<comment type="similarity">
    <text evidence="1">Belongs to the AAA ATPase family.</text>
</comment>
<dbReference type="InterPro" id="IPR050221">
    <property type="entry name" value="26S_Proteasome_ATPase"/>
</dbReference>
<dbReference type="InterPro" id="IPR027417">
    <property type="entry name" value="P-loop_NTPase"/>
</dbReference>
<dbReference type="Proteomes" id="UP001556098">
    <property type="component" value="Unassembled WGS sequence"/>
</dbReference>
<comment type="caution">
    <text evidence="5">The sequence shown here is derived from an EMBL/GenBank/DDBJ whole genome shotgun (WGS) entry which is preliminary data.</text>
</comment>
<proteinExistence type="inferred from homology"/>
<dbReference type="SUPFAM" id="SSF52540">
    <property type="entry name" value="P-loop containing nucleoside triphosphate hydrolases"/>
    <property type="match status" value="1"/>
</dbReference>
<evidence type="ECO:0000256" key="1">
    <source>
        <dbReference type="ARBA" id="ARBA00006914"/>
    </source>
</evidence>
<dbReference type="Pfam" id="PF22977">
    <property type="entry name" value="WHD"/>
    <property type="match status" value="1"/>
</dbReference>
<dbReference type="InterPro" id="IPR003959">
    <property type="entry name" value="ATPase_AAA_core"/>
</dbReference>
<gene>
    <name evidence="5" type="ORF">AB2B41_11325</name>
</gene>
<dbReference type="InterPro" id="IPR003593">
    <property type="entry name" value="AAA+_ATPase"/>
</dbReference>
<keyword evidence="2" id="KW-0547">Nucleotide-binding</keyword>
<organism evidence="5 6">
    <name type="scientific">Sulfitobacter sediminis</name>
    <dbReference type="NCBI Taxonomy" id="3234186"/>
    <lineage>
        <taxon>Bacteria</taxon>
        <taxon>Pseudomonadati</taxon>
        <taxon>Pseudomonadota</taxon>
        <taxon>Alphaproteobacteria</taxon>
        <taxon>Rhodobacterales</taxon>
        <taxon>Roseobacteraceae</taxon>
        <taxon>Sulfitobacter</taxon>
    </lineage>
</organism>
<dbReference type="PANTHER" id="PTHR23073">
    <property type="entry name" value="26S PROTEASOME REGULATORY SUBUNIT"/>
    <property type="match status" value="1"/>
</dbReference>
<dbReference type="CDD" id="cd19481">
    <property type="entry name" value="RecA-like_protease"/>
    <property type="match status" value="1"/>
</dbReference>
<evidence type="ECO:0000313" key="5">
    <source>
        <dbReference type="EMBL" id="MEW9920200.1"/>
    </source>
</evidence>
<evidence type="ECO:0000256" key="2">
    <source>
        <dbReference type="ARBA" id="ARBA00022741"/>
    </source>
</evidence>
<dbReference type="Gene3D" id="3.40.50.300">
    <property type="entry name" value="P-loop containing nucleotide triphosphate hydrolases"/>
    <property type="match status" value="1"/>
</dbReference>
<sequence>MTLHGPDIRPEPPRRLTEMLADLSAAFETEGQPGATLLTGTVFEDLASRFGLDAPETSAIAMLAAAAIDQRSAAALSASGHAPTVADLMTAIPGLRWESLSQSAVLRGWFLIRLGSAQQLRNSTVAIDSRILDWCQGDNTPDARLGPHLRPLAARDILSDRQCRRADTAADTLAERITRAGTGSLVIVGEGQGTRDALASRVAASLSMEPLGIDASLFDTPAADSRALQRLLARETVLARALPLITVETLGPREAAFCRSLEMPALILADSIAHRTLLPRGAELFTLEPPDAAERSELWHRHLELPAHAALSDLAESFVIGADDIARIAADLEPLPPDARADAAWATARQHLAPPPEPLVQEIRPTVGWADLILPPATEATLRLIASQIRHRARVYRDWHFADRLSRGLGVTALFSGPSGTGKTLAAEVIAAELDLPLLRVNLSQVVDKYIGETEKHLDHVFAMAERAGAILFFDEAEALFHKRGDGESAQERFAAMTVAYLLQRLECCNATCILATNMRASVDDAFLRRIRFAVHFAFPAAAERARLWAAAFPGEAPLDRVDPVTLALLPATGGTIRNAALNAAFLAAETESAIGMTHVCAALEIENAKLAQPIDLGPLRRRASL</sequence>
<keyword evidence="3 5" id="KW-0067">ATP-binding</keyword>
<dbReference type="SMART" id="SM00382">
    <property type="entry name" value="AAA"/>
    <property type="match status" value="1"/>
</dbReference>
<protein>
    <submittedName>
        <fullName evidence="5">ATP-binding protein</fullName>
    </submittedName>
</protein>
<name>A0ABV3RMJ7_9RHOB</name>
<evidence type="ECO:0000256" key="3">
    <source>
        <dbReference type="ARBA" id="ARBA00022840"/>
    </source>
</evidence>
<dbReference type="GO" id="GO:0005524">
    <property type="term" value="F:ATP binding"/>
    <property type="evidence" value="ECO:0007669"/>
    <property type="project" value="UniProtKB-KW"/>
</dbReference>
<evidence type="ECO:0000313" key="6">
    <source>
        <dbReference type="Proteomes" id="UP001556098"/>
    </source>
</evidence>
<dbReference type="EMBL" id="JBFNXX010000007">
    <property type="protein sequence ID" value="MEW9920200.1"/>
    <property type="molecule type" value="Genomic_DNA"/>
</dbReference>
<evidence type="ECO:0000259" key="4">
    <source>
        <dbReference type="SMART" id="SM00382"/>
    </source>
</evidence>
<keyword evidence="6" id="KW-1185">Reference proteome</keyword>
<dbReference type="InterPro" id="IPR054472">
    <property type="entry name" value="WHD"/>
</dbReference>
<feature type="domain" description="AAA+ ATPase" evidence="4">
    <location>
        <begin position="409"/>
        <end position="543"/>
    </location>
</feature>